<dbReference type="OrthoDB" id="20356at2759"/>
<evidence type="ECO:0000259" key="7">
    <source>
        <dbReference type="PROSITE" id="PS50850"/>
    </source>
</evidence>
<feature type="transmembrane region" description="Helical" evidence="6">
    <location>
        <begin position="444"/>
        <end position="464"/>
    </location>
</feature>
<dbReference type="EMBL" id="LODT01000029">
    <property type="protein sequence ID" value="KYQ92303.1"/>
    <property type="molecule type" value="Genomic_DNA"/>
</dbReference>
<evidence type="ECO:0000313" key="8">
    <source>
        <dbReference type="EMBL" id="KYQ92303.1"/>
    </source>
</evidence>
<dbReference type="PANTHER" id="PTHR16172:SF41">
    <property type="entry name" value="MAJOR FACILITATOR SUPERFAMILY DOMAIN-CONTAINING PROTEIN 6-LIKE"/>
    <property type="match status" value="1"/>
</dbReference>
<comment type="caution">
    <text evidence="8">The sequence shown here is derived from an EMBL/GenBank/DDBJ whole genome shotgun (WGS) entry which is preliminary data.</text>
</comment>
<evidence type="ECO:0000256" key="1">
    <source>
        <dbReference type="ARBA" id="ARBA00004141"/>
    </source>
</evidence>
<feature type="transmembrane region" description="Helical" evidence="6">
    <location>
        <begin position="470"/>
        <end position="488"/>
    </location>
</feature>
<evidence type="ECO:0000256" key="5">
    <source>
        <dbReference type="ARBA" id="ARBA00023136"/>
    </source>
</evidence>
<proteinExistence type="inferred from homology"/>
<feature type="transmembrane region" description="Helical" evidence="6">
    <location>
        <begin position="154"/>
        <end position="171"/>
    </location>
</feature>
<organism evidence="8 9">
    <name type="scientific">Tieghemostelium lacteum</name>
    <name type="common">Slime mold</name>
    <name type="synonym">Dictyostelium lacteum</name>
    <dbReference type="NCBI Taxonomy" id="361077"/>
    <lineage>
        <taxon>Eukaryota</taxon>
        <taxon>Amoebozoa</taxon>
        <taxon>Evosea</taxon>
        <taxon>Eumycetozoa</taxon>
        <taxon>Dictyostelia</taxon>
        <taxon>Dictyosteliales</taxon>
        <taxon>Raperosteliaceae</taxon>
        <taxon>Tieghemostelium</taxon>
    </lineage>
</organism>
<dbReference type="OMA" id="ANQHNPF"/>
<sequence>MVELYQKVERYFQKSNQKGIKFPSPLIPKIFYFLLFACFGSWRPFLPLWLDQVHISPSIIGLILFFPPLITFFSSTIIGVISDKYQCHKKTFLLCSFCSSAFILSLKFVQGPTSLISLIIFTNAIFWSPLIPLIDSSTYQILGKHRDMYGQQRLYGSLSFAASAFLVSQLIERFGMVNVAWVNYAIIMMILSILVNFFYNTEKIDPEERDQIIYTPDGGQELNVLDSKQEKDSEEQQLIKHQSLSSTTSLDIDTGVSENQEEYVEDIDNEIDNEALLFLSPVSQSSNPPSNTFISNNAILSDDIGVSSIVVDTQPLSSANENDNSVILQKQQQTDIIEDQLTETPGEKQDIISQDAFFKNQKPSFIESSKILLSNPKILLILFNSFVISTGMSVVNNFLGLTIENNLDGSTTLIGIAVIFNVTFEIIFFFFGKTLMIKVGVFKLIILSHVALILRTTSYCFILHLKLNAWSILPVELLHGIVFSTIWSSGSKVVNENSPKGLEASGQSLFFGVYLGLGSGLGALIGGALYHSFGPITMFAIVSIGVTVGLFIFLIFEFVFIDKENNAKIKNIINNKIINKL</sequence>
<dbReference type="PROSITE" id="PS50850">
    <property type="entry name" value="MFS"/>
    <property type="match status" value="1"/>
</dbReference>
<gene>
    <name evidence="8" type="ORF">DLAC_06265</name>
</gene>
<comment type="similarity">
    <text evidence="2">Belongs to the major facilitator superfamily. MFSD6 family.</text>
</comment>
<dbReference type="FunCoup" id="A0A151ZEB9">
    <property type="interactions" value="8"/>
</dbReference>
<dbReference type="InParanoid" id="A0A151ZEB9"/>
<evidence type="ECO:0000256" key="3">
    <source>
        <dbReference type="ARBA" id="ARBA00022692"/>
    </source>
</evidence>
<dbReference type="InterPro" id="IPR036259">
    <property type="entry name" value="MFS_trans_sf"/>
</dbReference>
<feature type="domain" description="Major facilitator superfamily (MFS) profile" evidence="7">
    <location>
        <begin position="377"/>
        <end position="581"/>
    </location>
</feature>
<feature type="transmembrane region" description="Helical" evidence="6">
    <location>
        <begin position="58"/>
        <end position="80"/>
    </location>
</feature>
<keyword evidence="9" id="KW-1185">Reference proteome</keyword>
<feature type="transmembrane region" description="Helical" evidence="6">
    <location>
        <begin position="509"/>
        <end position="530"/>
    </location>
</feature>
<keyword evidence="3 6" id="KW-0812">Transmembrane</keyword>
<dbReference type="InterPro" id="IPR024989">
    <property type="entry name" value="MFS_assoc_dom"/>
</dbReference>
<reference evidence="8 9" key="1">
    <citation type="submission" date="2015-12" db="EMBL/GenBank/DDBJ databases">
        <title>Dictyostelia acquired genes for synthesis and detection of signals that induce cell-type specialization by lateral gene transfer from prokaryotes.</title>
        <authorList>
            <person name="Gloeckner G."/>
            <person name="Schaap P."/>
        </authorList>
    </citation>
    <scope>NUCLEOTIDE SEQUENCE [LARGE SCALE GENOMIC DNA]</scope>
    <source>
        <strain evidence="8 9">TK</strain>
    </source>
</reference>
<dbReference type="PANTHER" id="PTHR16172">
    <property type="entry name" value="MAJOR FACILITATOR SUPERFAMILY DOMAIN-CONTAINING PROTEIN 6-LIKE"/>
    <property type="match status" value="1"/>
</dbReference>
<comment type="subcellular location">
    <subcellularLocation>
        <location evidence="1">Membrane</location>
        <topology evidence="1">Multi-pass membrane protein</topology>
    </subcellularLocation>
</comment>
<dbReference type="AlphaFoldDB" id="A0A151ZEB9"/>
<name>A0A151ZEB9_TIELA</name>
<dbReference type="GO" id="GO:0022857">
    <property type="term" value="F:transmembrane transporter activity"/>
    <property type="evidence" value="ECO:0007669"/>
    <property type="project" value="InterPro"/>
</dbReference>
<evidence type="ECO:0000256" key="2">
    <source>
        <dbReference type="ARBA" id="ARBA00005241"/>
    </source>
</evidence>
<feature type="transmembrane region" description="Helical" evidence="6">
    <location>
        <begin position="177"/>
        <end position="199"/>
    </location>
</feature>
<feature type="transmembrane region" description="Helical" evidence="6">
    <location>
        <begin position="378"/>
        <end position="399"/>
    </location>
</feature>
<dbReference type="GO" id="GO:0016020">
    <property type="term" value="C:membrane"/>
    <property type="evidence" value="ECO:0007669"/>
    <property type="project" value="UniProtKB-SubCell"/>
</dbReference>
<dbReference type="SUPFAM" id="SSF103473">
    <property type="entry name" value="MFS general substrate transporter"/>
    <property type="match status" value="1"/>
</dbReference>
<keyword evidence="4 6" id="KW-1133">Transmembrane helix</keyword>
<dbReference type="Proteomes" id="UP000076078">
    <property type="component" value="Unassembled WGS sequence"/>
</dbReference>
<accession>A0A151ZEB9</accession>
<dbReference type="InterPro" id="IPR020846">
    <property type="entry name" value="MFS_dom"/>
</dbReference>
<feature type="transmembrane region" description="Helical" evidence="6">
    <location>
        <begin position="92"/>
        <end position="109"/>
    </location>
</feature>
<feature type="transmembrane region" description="Helical" evidence="6">
    <location>
        <begin position="536"/>
        <end position="561"/>
    </location>
</feature>
<protein>
    <recommendedName>
        <fullName evidence="7">Major facilitator superfamily (MFS) profile domain-containing protein</fullName>
    </recommendedName>
</protein>
<dbReference type="Gene3D" id="1.20.1250.20">
    <property type="entry name" value="MFS general substrate transporter like domains"/>
    <property type="match status" value="2"/>
</dbReference>
<evidence type="ECO:0000313" key="9">
    <source>
        <dbReference type="Proteomes" id="UP000076078"/>
    </source>
</evidence>
<evidence type="ECO:0000256" key="4">
    <source>
        <dbReference type="ARBA" id="ARBA00022989"/>
    </source>
</evidence>
<evidence type="ECO:0000256" key="6">
    <source>
        <dbReference type="SAM" id="Phobius"/>
    </source>
</evidence>
<keyword evidence="5 6" id="KW-0472">Membrane</keyword>
<feature type="transmembrane region" description="Helical" evidence="6">
    <location>
        <begin position="411"/>
        <end position="432"/>
    </location>
</feature>
<dbReference type="STRING" id="361077.A0A151ZEB9"/>
<dbReference type="Pfam" id="PF12832">
    <property type="entry name" value="MFS_1_like"/>
    <property type="match status" value="1"/>
</dbReference>
<feature type="transmembrane region" description="Helical" evidence="6">
    <location>
        <begin position="26"/>
        <end position="46"/>
    </location>
</feature>
<feature type="transmembrane region" description="Helical" evidence="6">
    <location>
        <begin position="115"/>
        <end position="134"/>
    </location>
</feature>
<dbReference type="InterPro" id="IPR051717">
    <property type="entry name" value="MFS_MFSD6"/>
</dbReference>